<dbReference type="AlphaFoldDB" id="A0A6G0LDR8"/>
<dbReference type="EMBL" id="QXFX01000407">
    <property type="protein sequence ID" value="KAE9116899.1"/>
    <property type="molecule type" value="Genomic_DNA"/>
</dbReference>
<comment type="caution">
    <text evidence="2">The sequence shown here is derived from an EMBL/GenBank/DDBJ whole genome shotgun (WGS) entry which is preliminary data.</text>
</comment>
<evidence type="ECO:0000313" key="3">
    <source>
        <dbReference type="Proteomes" id="UP000488956"/>
    </source>
</evidence>
<organism evidence="2 3">
    <name type="scientific">Phytophthora fragariae</name>
    <dbReference type="NCBI Taxonomy" id="53985"/>
    <lineage>
        <taxon>Eukaryota</taxon>
        <taxon>Sar</taxon>
        <taxon>Stramenopiles</taxon>
        <taxon>Oomycota</taxon>
        <taxon>Peronosporomycetes</taxon>
        <taxon>Peronosporales</taxon>
        <taxon>Peronosporaceae</taxon>
        <taxon>Phytophthora</taxon>
    </lineage>
</organism>
<name>A0A6G0LDR8_9STRA</name>
<protein>
    <submittedName>
        <fullName evidence="2">Uncharacterized protein</fullName>
    </submittedName>
</protein>
<gene>
    <name evidence="2" type="ORF">PF010_g8800</name>
</gene>
<evidence type="ECO:0000313" key="2">
    <source>
        <dbReference type="EMBL" id="KAE9116899.1"/>
    </source>
</evidence>
<dbReference type="Proteomes" id="UP000488956">
    <property type="component" value="Unassembled WGS sequence"/>
</dbReference>
<proteinExistence type="predicted"/>
<feature type="region of interest" description="Disordered" evidence="1">
    <location>
        <begin position="1"/>
        <end position="116"/>
    </location>
</feature>
<accession>A0A6G0LDR8</accession>
<feature type="compositionally biased region" description="Acidic residues" evidence="1">
    <location>
        <begin position="96"/>
        <end position="113"/>
    </location>
</feature>
<reference evidence="2 3" key="1">
    <citation type="submission" date="2018-09" db="EMBL/GenBank/DDBJ databases">
        <title>Genomic investigation of the strawberry pathogen Phytophthora fragariae indicates pathogenicity is determined by transcriptional variation in three key races.</title>
        <authorList>
            <person name="Adams T.M."/>
            <person name="Armitage A.D."/>
            <person name="Sobczyk M.K."/>
            <person name="Bates H.J."/>
            <person name="Dunwell J.M."/>
            <person name="Nellist C.F."/>
            <person name="Harrison R.J."/>
        </authorList>
    </citation>
    <scope>NUCLEOTIDE SEQUENCE [LARGE SCALE GENOMIC DNA]</scope>
    <source>
        <strain evidence="2 3">ONT-3</strain>
    </source>
</reference>
<sequence length="197" mass="22332">MYRENIRGERRYTERYPPRDPILRGRHHPVYTDSPVELDNSGRGLPVDLCDLDDSSPYTSSKESIRKTTSSSGSSLEGIHTEDVLLPLRMTGHESESEEGEEDDDEDDAESCDTFDSFGDLIDIRSEYDDVDETLDTKDMEAVKRASQANGQLWQQIADLRDAAENVYLYTKESTAMNMTRGGSIRRRPSNPVRPGY</sequence>
<feature type="compositionally biased region" description="Basic and acidic residues" evidence="1">
    <location>
        <begin position="1"/>
        <end position="23"/>
    </location>
</feature>
<evidence type="ECO:0000256" key="1">
    <source>
        <dbReference type="SAM" id="MobiDB-lite"/>
    </source>
</evidence>